<feature type="transmembrane region" description="Helical" evidence="2">
    <location>
        <begin position="417"/>
        <end position="436"/>
    </location>
</feature>
<feature type="repeat" description="TPR" evidence="1">
    <location>
        <begin position="178"/>
        <end position="211"/>
    </location>
</feature>
<dbReference type="Gene3D" id="1.25.40.10">
    <property type="entry name" value="Tetratricopeptide repeat domain"/>
    <property type="match status" value="1"/>
</dbReference>
<protein>
    <submittedName>
        <fullName evidence="4">Tetratricopeptide repeat protein</fullName>
    </submittedName>
</protein>
<dbReference type="Pfam" id="PF13424">
    <property type="entry name" value="TPR_12"/>
    <property type="match status" value="1"/>
</dbReference>
<keyword evidence="2" id="KW-1133">Transmembrane helix</keyword>
<dbReference type="PANTHER" id="PTHR10098">
    <property type="entry name" value="RAPSYN-RELATED"/>
    <property type="match status" value="1"/>
</dbReference>
<keyword evidence="1" id="KW-0802">TPR repeat</keyword>
<accession>A0A553JKG3</accession>
<dbReference type="InterPro" id="IPR011990">
    <property type="entry name" value="TPR-like_helical_dom_sf"/>
</dbReference>
<dbReference type="AlphaFoldDB" id="A0A553JKG3"/>
<proteinExistence type="predicted"/>
<dbReference type="PROSITE" id="PS50005">
    <property type="entry name" value="TPR"/>
    <property type="match status" value="1"/>
</dbReference>
<dbReference type="Proteomes" id="UP000318126">
    <property type="component" value="Unassembled WGS sequence"/>
</dbReference>
<evidence type="ECO:0000256" key="2">
    <source>
        <dbReference type="SAM" id="Phobius"/>
    </source>
</evidence>
<dbReference type="EMBL" id="VKGK01000024">
    <property type="protein sequence ID" value="TRY12949.1"/>
    <property type="molecule type" value="Genomic_DNA"/>
</dbReference>
<feature type="domain" description="PAS" evidence="3">
    <location>
        <begin position="468"/>
        <end position="534"/>
    </location>
</feature>
<dbReference type="SMART" id="SM00091">
    <property type="entry name" value="PAS"/>
    <property type="match status" value="1"/>
</dbReference>
<dbReference type="RefSeq" id="WP_144041523.1">
    <property type="nucleotide sequence ID" value="NZ_BMPL01000021.1"/>
</dbReference>
<dbReference type="PANTHER" id="PTHR10098:SF106">
    <property type="entry name" value="TETRATRICOPEPTIDE REPEAT PROTEIN 28-LIKE PROTEIN"/>
    <property type="match status" value="1"/>
</dbReference>
<keyword evidence="2" id="KW-0812">Transmembrane</keyword>
<dbReference type="SUPFAM" id="SSF48452">
    <property type="entry name" value="TPR-like"/>
    <property type="match status" value="2"/>
</dbReference>
<name>A0A553JKG3_SHEHA</name>
<evidence type="ECO:0000259" key="3">
    <source>
        <dbReference type="SMART" id="SM00091"/>
    </source>
</evidence>
<dbReference type="SMART" id="SM00028">
    <property type="entry name" value="TPR"/>
    <property type="match status" value="6"/>
</dbReference>
<sequence length="695" mass="79903">MLDKVKFHWVFLLFIFGQSHTLANNLDTCFKSNTDKAKQLTACENSLSSVTKDNPDYFDIKLQLLIIYTSQGAYSLANQTDITLASLSLDEYPLNKQFKYLRYRGILKYRQGLYPQALLIFEQAYKLAEIDQQTLLEAKALSDIGTANMAMANHKEAISAFHQSLLIKQKIASQKSIAITLNNLGSVYLKMEDWVQAEHYYSLALTLYRNEGNTASEAHSLENIAVVQMKQGKYTQALAGFEQSLQFFTDKKQEVAQLRLLINIAELNLLQQQLTAAKTHLELAQKIESRLGNNALTLPLKLNLGKLFIQQGLYQQAESILKTGLELSLNNKDSGITTSFYQALIDNAVKFYRWEQAYLYEKKLEAHLLQDYQLKFDQSLANTRVQFEYERQQQAIELLDKKNKINDLLIQSRNTQLLVLSLFIIIMAAAMYGLYYRQKQHRLAEQRKLEQQINWHRKRVKQLGVSHSALKAAFGQLPQALLVVSNSEQLVYINQSGCELLHQDETNLVDQHLETVFPRTSLNFWEQWDSESELDNVQVSNVQINSPEGPQTLDIWLTNVSRGEPIAVINMAKHGELTTQKPINSLLTEQDFQHKLVDLMFHCVEFWEVTTQSTRIELAEKSGIWRVSIDDGRLRTRSLDRYLSVQLLPKKPRWREVLRTAHYVIAECQLDGEQESTINLKLTALNQHLHTKALL</sequence>
<keyword evidence="2" id="KW-0472">Membrane</keyword>
<dbReference type="InterPro" id="IPR019734">
    <property type="entry name" value="TPR_rpt"/>
</dbReference>
<dbReference type="InterPro" id="IPR000014">
    <property type="entry name" value="PAS"/>
</dbReference>
<dbReference type="OrthoDB" id="6014116at2"/>
<dbReference type="CDD" id="cd22890">
    <property type="entry name" value="ChiS-DBD"/>
    <property type="match status" value="1"/>
</dbReference>
<comment type="caution">
    <text evidence="4">The sequence shown here is derived from an EMBL/GenBank/DDBJ whole genome shotgun (WGS) entry which is preliminary data.</text>
</comment>
<keyword evidence="5" id="KW-1185">Reference proteome</keyword>
<evidence type="ECO:0000313" key="4">
    <source>
        <dbReference type="EMBL" id="TRY12949.1"/>
    </source>
</evidence>
<evidence type="ECO:0000313" key="5">
    <source>
        <dbReference type="Proteomes" id="UP000318126"/>
    </source>
</evidence>
<organism evidence="4 5">
    <name type="scientific">Shewanella hanedai</name>
    <name type="common">Alteromonas hanedai</name>
    <dbReference type="NCBI Taxonomy" id="25"/>
    <lineage>
        <taxon>Bacteria</taxon>
        <taxon>Pseudomonadati</taxon>
        <taxon>Pseudomonadota</taxon>
        <taxon>Gammaproteobacteria</taxon>
        <taxon>Alteromonadales</taxon>
        <taxon>Shewanellaceae</taxon>
        <taxon>Shewanella</taxon>
    </lineage>
</organism>
<gene>
    <name evidence="4" type="ORF">FN961_17755</name>
</gene>
<evidence type="ECO:0000256" key="1">
    <source>
        <dbReference type="PROSITE-ProRule" id="PRU00339"/>
    </source>
</evidence>
<reference evidence="5" key="1">
    <citation type="submission" date="2019-07" db="EMBL/GenBank/DDBJ databases">
        <title>Shewanella sp. YLB-08 draft genomic sequence.</title>
        <authorList>
            <person name="Yu L."/>
        </authorList>
    </citation>
    <scope>NUCLEOTIDE SEQUENCE [LARGE SCALE GENOMIC DNA]</scope>
    <source>
        <strain evidence="5">JCM 20706</strain>
    </source>
</reference>